<evidence type="ECO:0000313" key="3">
    <source>
        <dbReference type="EMBL" id="EJF98755.1"/>
    </source>
</evidence>
<dbReference type="PANTHER" id="PTHR14969">
    <property type="entry name" value="SPHINGOSINE-1-PHOSPHATE PHOSPHOHYDROLASE"/>
    <property type="match status" value="1"/>
</dbReference>
<dbReference type="InterPro" id="IPR000326">
    <property type="entry name" value="PAP2/HPO"/>
</dbReference>
<feature type="transmembrane region" description="Helical" evidence="1">
    <location>
        <begin position="106"/>
        <end position="126"/>
    </location>
</feature>
<organism evidence="3 4">
    <name type="scientific">Bartonella vinsonii subsp. arupensis Pm136co</name>
    <dbReference type="NCBI Taxonomy" id="1094561"/>
    <lineage>
        <taxon>Bacteria</taxon>
        <taxon>Pseudomonadati</taxon>
        <taxon>Pseudomonadota</taxon>
        <taxon>Alphaproteobacteria</taxon>
        <taxon>Hyphomicrobiales</taxon>
        <taxon>Bartonellaceae</taxon>
        <taxon>Bartonella</taxon>
    </lineage>
</organism>
<evidence type="ECO:0000256" key="1">
    <source>
        <dbReference type="SAM" id="Phobius"/>
    </source>
</evidence>
<dbReference type="PANTHER" id="PTHR14969:SF13">
    <property type="entry name" value="AT30094P"/>
    <property type="match status" value="1"/>
</dbReference>
<dbReference type="InterPro" id="IPR036938">
    <property type="entry name" value="PAP2/HPO_sf"/>
</dbReference>
<keyword evidence="4" id="KW-1185">Reference proteome</keyword>
<dbReference type="Pfam" id="PF01569">
    <property type="entry name" value="PAP2"/>
    <property type="match status" value="1"/>
</dbReference>
<dbReference type="Proteomes" id="UP000008948">
    <property type="component" value="Unassembled WGS sequence"/>
</dbReference>
<dbReference type="Gene3D" id="1.20.144.10">
    <property type="entry name" value="Phosphatidic acid phosphatase type 2/haloperoxidase"/>
    <property type="match status" value="1"/>
</dbReference>
<evidence type="ECO:0000313" key="4">
    <source>
        <dbReference type="Proteomes" id="UP000008948"/>
    </source>
</evidence>
<feature type="transmembrane region" description="Helical" evidence="1">
    <location>
        <begin position="133"/>
        <end position="151"/>
    </location>
</feature>
<protein>
    <recommendedName>
        <fullName evidence="2">Phosphatidic acid phosphatase type 2/haloperoxidase domain-containing protein</fullName>
    </recommendedName>
</protein>
<evidence type="ECO:0000259" key="2">
    <source>
        <dbReference type="SMART" id="SM00014"/>
    </source>
</evidence>
<reference evidence="3 4" key="1">
    <citation type="submission" date="2012-03" db="EMBL/GenBank/DDBJ databases">
        <title>The Genome Sequence of Bartonella vinsonii subsp. arupensis str. Pm136co.</title>
        <authorList>
            <consortium name="The Broad Institute Genome Sequencing Platform"/>
            <consortium name="The Broad Institute Genome Sequencing Center for Infectious Disease"/>
            <person name="Feldgarden M."/>
            <person name="Kirby J."/>
            <person name="Kosoy M."/>
            <person name="Birtles R."/>
            <person name="Probert W.S."/>
            <person name="Chiaraviglio L."/>
            <person name="Young S.K."/>
            <person name="Zeng Q."/>
            <person name="Gargeya S."/>
            <person name="Fitzgerald M."/>
            <person name="Haas B."/>
            <person name="Abouelleil A."/>
            <person name="Alvarado L."/>
            <person name="Arachchi H.M."/>
            <person name="Berlin A."/>
            <person name="Chapman S.B."/>
            <person name="Gearin G."/>
            <person name="Goldberg J."/>
            <person name="Griggs A."/>
            <person name="Gujja S."/>
            <person name="Hansen M."/>
            <person name="Heiman D."/>
            <person name="Howarth C."/>
            <person name="Larimer J."/>
            <person name="Lui A."/>
            <person name="MacDonald P.J.P."/>
            <person name="McCowen C."/>
            <person name="Montmayeur A."/>
            <person name="Murphy C."/>
            <person name="Neiman D."/>
            <person name="Pearson M."/>
            <person name="Priest M."/>
            <person name="Roberts A."/>
            <person name="Saif S."/>
            <person name="Shea T."/>
            <person name="Sisk P."/>
            <person name="Stolte C."/>
            <person name="Sykes S."/>
            <person name="Wortman J."/>
            <person name="Nusbaum C."/>
            <person name="Birren B."/>
        </authorList>
    </citation>
    <scope>NUCLEOTIDE SEQUENCE [LARGE SCALE GENOMIC DNA]</scope>
    <source>
        <strain evidence="3 4">Pm136co</strain>
    </source>
</reference>
<keyword evidence="1" id="KW-0472">Membrane</keyword>
<feature type="transmembrane region" description="Helical" evidence="1">
    <location>
        <begin position="157"/>
        <end position="179"/>
    </location>
</feature>
<feature type="transmembrane region" description="Helical" evidence="1">
    <location>
        <begin position="30"/>
        <end position="56"/>
    </location>
</feature>
<accession>A0ABP2QX41</accession>
<sequence>MKERRMDFLNRIDVALFEMFAGSHQSWSVLILWSIFCAKFLIYIIPLHLCALWFFGEERERRVALSICVSICAALFIGYLISLIYFHPRPFVVGLTTPLIKHRATASFPSNHALTLASYMASLYFYRYKAASKFAAVFLCLVCWGRIFVGVHYPFDILAGTILGCLISWGVIQFMAPYFPKFLYQIPPLKYNFKRDIRSK</sequence>
<dbReference type="EMBL" id="AIMH01000002">
    <property type="protein sequence ID" value="EJF98755.1"/>
    <property type="molecule type" value="Genomic_DNA"/>
</dbReference>
<name>A0ABP2QX41_BARVI</name>
<gene>
    <name evidence="3" type="ORF">MEI_00325</name>
</gene>
<proteinExistence type="predicted"/>
<dbReference type="CDD" id="cd03385">
    <property type="entry name" value="PAP2_BcrC_like"/>
    <property type="match status" value="1"/>
</dbReference>
<feature type="domain" description="Phosphatidic acid phosphatase type 2/haloperoxidase" evidence="2">
    <location>
        <begin position="63"/>
        <end position="172"/>
    </location>
</feature>
<dbReference type="SUPFAM" id="SSF48317">
    <property type="entry name" value="Acid phosphatase/Vanadium-dependent haloperoxidase"/>
    <property type="match status" value="1"/>
</dbReference>
<comment type="caution">
    <text evidence="3">The sequence shown here is derived from an EMBL/GenBank/DDBJ whole genome shotgun (WGS) entry which is preliminary data.</text>
</comment>
<keyword evidence="1" id="KW-0812">Transmembrane</keyword>
<dbReference type="SMART" id="SM00014">
    <property type="entry name" value="acidPPc"/>
    <property type="match status" value="1"/>
</dbReference>
<keyword evidence="1" id="KW-1133">Transmembrane helix</keyword>
<dbReference type="InterPro" id="IPR033879">
    <property type="entry name" value="UPP_Pase"/>
</dbReference>
<feature type="transmembrane region" description="Helical" evidence="1">
    <location>
        <begin position="63"/>
        <end position="86"/>
    </location>
</feature>